<feature type="domain" description="AB hydrolase-1" evidence="1">
    <location>
        <begin position="28"/>
        <end position="259"/>
    </location>
</feature>
<dbReference type="SUPFAM" id="SSF53474">
    <property type="entry name" value="alpha/beta-Hydrolases"/>
    <property type="match status" value="1"/>
</dbReference>
<evidence type="ECO:0000313" key="2">
    <source>
        <dbReference type="EMBL" id="KAF2103603.1"/>
    </source>
</evidence>
<proteinExistence type="predicted"/>
<evidence type="ECO:0000313" key="3">
    <source>
        <dbReference type="Proteomes" id="UP000799772"/>
    </source>
</evidence>
<dbReference type="InterPro" id="IPR029058">
    <property type="entry name" value="AB_hydrolase_fold"/>
</dbReference>
<dbReference type="InterPro" id="IPR050266">
    <property type="entry name" value="AB_hydrolase_sf"/>
</dbReference>
<organism evidence="2 3">
    <name type="scientific">Rhizodiscina lignyota</name>
    <dbReference type="NCBI Taxonomy" id="1504668"/>
    <lineage>
        <taxon>Eukaryota</taxon>
        <taxon>Fungi</taxon>
        <taxon>Dikarya</taxon>
        <taxon>Ascomycota</taxon>
        <taxon>Pezizomycotina</taxon>
        <taxon>Dothideomycetes</taxon>
        <taxon>Pleosporomycetidae</taxon>
        <taxon>Aulographales</taxon>
        <taxon>Rhizodiscinaceae</taxon>
        <taxon>Rhizodiscina</taxon>
    </lineage>
</organism>
<dbReference type="GO" id="GO:0046464">
    <property type="term" value="P:acylglycerol catabolic process"/>
    <property type="evidence" value="ECO:0007669"/>
    <property type="project" value="TreeGrafter"/>
</dbReference>
<name>A0A9P4MA69_9PEZI</name>
<keyword evidence="3" id="KW-1185">Reference proteome</keyword>
<comment type="caution">
    <text evidence="2">The sequence shown here is derived from an EMBL/GenBank/DDBJ whole genome shotgun (WGS) entry which is preliminary data.</text>
</comment>
<accession>A0A9P4MA69</accession>
<protein>
    <submittedName>
        <fullName evidence="2">Alpha/beta-hydrolase</fullName>
    </submittedName>
</protein>
<dbReference type="EMBL" id="ML978122">
    <property type="protein sequence ID" value="KAF2103603.1"/>
    <property type="molecule type" value="Genomic_DNA"/>
</dbReference>
<dbReference type="PRINTS" id="PR00111">
    <property type="entry name" value="ABHYDROLASE"/>
</dbReference>
<dbReference type="Gene3D" id="3.40.50.1820">
    <property type="entry name" value="alpha/beta hydrolase"/>
    <property type="match status" value="1"/>
</dbReference>
<dbReference type="PANTHER" id="PTHR43798">
    <property type="entry name" value="MONOACYLGLYCEROL LIPASE"/>
    <property type="match status" value="1"/>
</dbReference>
<gene>
    <name evidence="2" type="ORF">NA57DRAFT_53118</name>
</gene>
<dbReference type="GO" id="GO:0016020">
    <property type="term" value="C:membrane"/>
    <property type="evidence" value="ECO:0007669"/>
    <property type="project" value="TreeGrafter"/>
</dbReference>
<dbReference type="PANTHER" id="PTHR43798:SF33">
    <property type="entry name" value="HYDROLASE, PUTATIVE (AFU_ORTHOLOGUE AFUA_2G14860)-RELATED"/>
    <property type="match status" value="1"/>
</dbReference>
<evidence type="ECO:0000259" key="1">
    <source>
        <dbReference type="Pfam" id="PF00561"/>
    </source>
</evidence>
<reference evidence="2" key="1">
    <citation type="journal article" date="2020" name="Stud. Mycol.">
        <title>101 Dothideomycetes genomes: a test case for predicting lifestyles and emergence of pathogens.</title>
        <authorList>
            <person name="Haridas S."/>
            <person name="Albert R."/>
            <person name="Binder M."/>
            <person name="Bloem J."/>
            <person name="Labutti K."/>
            <person name="Salamov A."/>
            <person name="Andreopoulos B."/>
            <person name="Baker S."/>
            <person name="Barry K."/>
            <person name="Bills G."/>
            <person name="Bluhm B."/>
            <person name="Cannon C."/>
            <person name="Castanera R."/>
            <person name="Culley D."/>
            <person name="Daum C."/>
            <person name="Ezra D."/>
            <person name="Gonzalez J."/>
            <person name="Henrissat B."/>
            <person name="Kuo A."/>
            <person name="Liang C."/>
            <person name="Lipzen A."/>
            <person name="Lutzoni F."/>
            <person name="Magnuson J."/>
            <person name="Mondo S."/>
            <person name="Nolan M."/>
            <person name="Ohm R."/>
            <person name="Pangilinan J."/>
            <person name="Park H.-J."/>
            <person name="Ramirez L."/>
            <person name="Alfaro M."/>
            <person name="Sun H."/>
            <person name="Tritt A."/>
            <person name="Yoshinaga Y."/>
            <person name="Zwiers L.-H."/>
            <person name="Turgeon B."/>
            <person name="Goodwin S."/>
            <person name="Spatafora J."/>
            <person name="Crous P."/>
            <person name="Grigoriev I."/>
        </authorList>
    </citation>
    <scope>NUCLEOTIDE SEQUENCE</scope>
    <source>
        <strain evidence="2">CBS 133067</strain>
    </source>
</reference>
<dbReference type="Proteomes" id="UP000799772">
    <property type="component" value="Unassembled WGS sequence"/>
</dbReference>
<dbReference type="OrthoDB" id="8119704at2759"/>
<dbReference type="AlphaFoldDB" id="A0A9P4MA69"/>
<sequence>MPYITHPNGQKTFYYEDDFVDPWKPHDTILIQHGFARSAIFWYKWVPVLAQNYRVIRRDARGHGKSSAPTKPEYTYDMDTILDEIKDTLDQLGLEKVHYIGESTGGIWGEFFAAKYPERLHSLAICSSPLYMPKAAQEMLAFGHKSWADALRDLGARGWGEEILNVLNTSKDADPAFVKWWLKEVGDMDGKGLGDHAELLCSSDFDARRIMNNIKVPMLMLTPSNSKLVNLDEQKDLHEAVKGSKQELIKANGHEIYLEPEASKNCLRLYQEFLQSLK</sequence>
<dbReference type="Pfam" id="PF00561">
    <property type="entry name" value="Abhydrolase_1"/>
    <property type="match status" value="1"/>
</dbReference>
<dbReference type="GO" id="GO:0047372">
    <property type="term" value="F:monoacylglycerol lipase activity"/>
    <property type="evidence" value="ECO:0007669"/>
    <property type="project" value="TreeGrafter"/>
</dbReference>
<dbReference type="InterPro" id="IPR000073">
    <property type="entry name" value="AB_hydrolase_1"/>
</dbReference>